<evidence type="ECO:0000313" key="6">
    <source>
        <dbReference type="Proteomes" id="UP000672027"/>
    </source>
</evidence>
<reference evidence="5 6" key="1">
    <citation type="submission" date="2021-04" db="EMBL/GenBank/DDBJ databases">
        <title>Genomics, taxonomy and metabolism of representatives of sulfur bacteria of the genus Thiothrix: Thiothrix fructosivorans QT, Thiothrix unzii A1T and three new species, Thiothrix subterranea sp. nov., Thiothrix litoralis sp. nov. and 'Candidatus Thiothrix anitrata' sp. nov.</title>
        <authorList>
            <person name="Ravin N.V."/>
            <person name="Smolyakov D."/>
            <person name="Rudenko T.S."/>
            <person name="Mardanov A.V."/>
            <person name="Beletsky A.V."/>
            <person name="Markov N.D."/>
            <person name="Fomenkov A.I."/>
            <person name="Roberts R.J."/>
            <person name="Karnachuk O.V."/>
            <person name="Novikov A."/>
            <person name="Grabovich M.Y."/>
        </authorList>
    </citation>
    <scope>NUCLEOTIDE SEQUENCE [LARGE SCALE GENOMIC DNA]</scope>
    <source>
        <strain evidence="5 6">A52</strain>
    </source>
</reference>
<dbReference type="PANTHER" id="PTHR23303:SF15">
    <property type="entry name" value="COLOSSIN-A"/>
    <property type="match status" value="1"/>
</dbReference>
<protein>
    <recommendedName>
        <fullName evidence="4">SD-repeat containing protein B domain-containing protein</fullName>
    </recommendedName>
</protein>
<keyword evidence="3" id="KW-0732">Signal</keyword>
<evidence type="ECO:0000256" key="3">
    <source>
        <dbReference type="ARBA" id="ARBA00022729"/>
    </source>
</evidence>
<evidence type="ECO:0000259" key="4">
    <source>
        <dbReference type="Pfam" id="PF17210"/>
    </source>
</evidence>
<name>A0ABX7X2N2_9GAMM</name>
<comment type="subcellular location">
    <subcellularLocation>
        <location evidence="1">Secreted</location>
    </subcellularLocation>
</comment>
<dbReference type="InterPro" id="IPR033764">
    <property type="entry name" value="Sdr_B"/>
</dbReference>
<dbReference type="Pfam" id="PF17210">
    <property type="entry name" value="SdrD_B"/>
    <property type="match status" value="1"/>
</dbReference>
<feature type="domain" description="SD-repeat containing protein B" evidence="4">
    <location>
        <begin position="18"/>
        <end position="130"/>
    </location>
</feature>
<dbReference type="InterPro" id="IPR013783">
    <property type="entry name" value="Ig-like_fold"/>
</dbReference>
<keyword evidence="2" id="KW-0964">Secreted</keyword>
<organism evidence="5 6">
    <name type="scientific">Candidatus Thiothrix anitrata</name>
    <dbReference type="NCBI Taxonomy" id="2823902"/>
    <lineage>
        <taxon>Bacteria</taxon>
        <taxon>Pseudomonadati</taxon>
        <taxon>Pseudomonadota</taxon>
        <taxon>Gammaproteobacteria</taxon>
        <taxon>Thiotrichales</taxon>
        <taxon>Thiotrichaceae</taxon>
        <taxon>Thiothrix</taxon>
    </lineage>
</organism>
<dbReference type="Proteomes" id="UP000672027">
    <property type="component" value="Chromosome"/>
</dbReference>
<evidence type="ECO:0000256" key="1">
    <source>
        <dbReference type="ARBA" id="ARBA00004613"/>
    </source>
</evidence>
<dbReference type="PANTHER" id="PTHR23303">
    <property type="entry name" value="CARBOXYPEPTIDASE REGULATORY REGION-CONTAINING"/>
    <property type="match status" value="1"/>
</dbReference>
<dbReference type="InterPro" id="IPR051417">
    <property type="entry name" value="SDr/BOS_complex"/>
</dbReference>
<evidence type="ECO:0000256" key="2">
    <source>
        <dbReference type="ARBA" id="ARBA00022525"/>
    </source>
</evidence>
<dbReference type="RefSeq" id="WP_210227210.1">
    <property type="nucleotide sequence ID" value="NZ_CP072800.1"/>
</dbReference>
<dbReference type="EMBL" id="CP072800">
    <property type="protein sequence ID" value="QTR50167.1"/>
    <property type="molecule type" value="Genomic_DNA"/>
</dbReference>
<dbReference type="Gene3D" id="2.60.40.10">
    <property type="entry name" value="Immunoglobulins"/>
    <property type="match status" value="1"/>
</dbReference>
<evidence type="ECO:0000313" key="5">
    <source>
        <dbReference type="EMBL" id="QTR50167.1"/>
    </source>
</evidence>
<proteinExistence type="predicted"/>
<accession>A0ABX7X2N2</accession>
<gene>
    <name evidence="5" type="ORF">J8380_00850</name>
</gene>
<keyword evidence="6" id="KW-1185">Reference proteome</keyword>
<dbReference type="SUPFAM" id="SSF117074">
    <property type="entry name" value="Hypothetical protein PA1324"/>
    <property type="match status" value="1"/>
</dbReference>
<sequence length="156" mass="15981">MAGGANLLDVDAGLYKYASIGDVVWFDSNGDGIQQASETGVSGVTVTLGGKLGNGNDVPPQAAQTDANGKYQFSNLYPGAYDVVFTLPTGMAFTTQDQGTDLIDSDAAADGKASVTLKSGESNQSIDAGVQPATVTGVFGLTAIPPTVWKMLQKQV</sequence>